<dbReference type="EMBL" id="CP090978">
    <property type="protein sequence ID" value="UJF34516.1"/>
    <property type="molecule type" value="Genomic_DNA"/>
</dbReference>
<reference evidence="3 4" key="1">
    <citation type="journal article" date="2024" name="Int. J. Syst. Evol. Microbiol.">
        <title>Paenibacillus hexagrammi sp. nov., a novel bacterium isolated from the gut content of Hexagrammos agrammus.</title>
        <authorList>
            <person name="Jung H.K."/>
            <person name="Kim D.G."/>
            <person name="Zin H."/>
            <person name="Park J."/>
            <person name="Jung H."/>
            <person name="Kim Y.O."/>
            <person name="Kong H.J."/>
            <person name="Kim J.W."/>
            <person name="Kim Y.S."/>
        </authorList>
    </citation>
    <scope>NUCLEOTIDE SEQUENCE [LARGE SCALE GENOMIC DNA]</scope>
    <source>
        <strain evidence="3 4">YPD9-1</strain>
    </source>
</reference>
<evidence type="ECO:0000259" key="1">
    <source>
        <dbReference type="Pfam" id="PF17389"/>
    </source>
</evidence>
<feature type="domain" description="Glycosyl hydrolase family 78 alpha-rhamnosidase N-terminal" evidence="2">
    <location>
        <begin position="25"/>
        <end position="166"/>
    </location>
</feature>
<dbReference type="InterPro" id="IPR035396">
    <property type="entry name" value="Bac_rhamnosid6H"/>
</dbReference>
<gene>
    <name evidence="3" type="ORF">L0M14_04855</name>
</gene>
<organism evidence="3 4">
    <name type="scientific">Paenibacillus hexagrammi</name>
    <dbReference type="NCBI Taxonomy" id="2908839"/>
    <lineage>
        <taxon>Bacteria</taxon>
        <taxon>Bacillati</taxon>
        <taxon>Bacillota</taxon>
        <taxon>Bacilli</taxon>
        <taxon>Bacillales</taxon>
        <taxon>Paenibacillaceae</taxon>
        <taxon>Paenibacillus</taxon>
    </lineage>
</organism>
<dbReference type="SUPFAM" id="SSF48208">
    <property type="entry name" value="Six-hairpin glycosidases"/>
    <property type="match status" value="1"/>
</dbReference>
<dbReference type="GO" id="GO:0016787">
    <property type="term" value="F:hydrolase activity"/>
    <property type="evidence" value="ECO:0007669"/>
    <property type="project" value="UniProtKB-KW"/>
</dbReference>
<evidence type="ECO:0000313" key="4">
    <source>
        <dbReference type="Proteomes" id="UP001649230"/>
    </source>
</evidence>
<keyword evidence="4" id="KW-1185">Reference proteome</keyword>
<dbReference type="Pfam" id="PF21104">
    <property type="entry name" value="Glyco_hydro_78_N"/>
    <property type="match status" value="1"/>
</dbReference>
<evidence type="ECO:0000313" key="3">
    <source>
        <dbReference type="EMBL" id="UJF34516.1"/>
    </source>
</evidence>
<accession>A0ABY3SN47</accession>
<protein>
    <submittedName>
        <fullName evidence="3">Sugar hydrolase</fullName>
    </submittedName>
</protein>
<dbReference type="InterPro" id="IPR049164">
    <property type="entry name" value="Glyco_hydro_78_N"/>
</dbReference>
<name>A0ABY3SN47_9BACL</name>
<keyword evidence="3" id="KW-0378">Hydrolase</keyword>
<sequence length="514" mass="59156">MGINQRFVEKAEALLPELQESIVTPKRVIDVIADADAFQGWSAEETISLEELTGSSLGKDDSFILDFGDHQVGYVSFTVKPVGSPPDAPLGLKLIFGEMPCEVAESFDSYNGWLSKSWLQEETMYIDILPAEIRLPRRYCFRYMKVMVLDTSRKYTVAFSDIQCKAVTSADTSKLAPLRDDLPDDLKDMDRISIKTLQDCMQTVFEDGPKRDRRLWIGDLRLQAIANYYTFNNYDLVKRCLYLFAGLTLEDGAVSACIFEKPQPLADDTRLYDYSLFFAATLFDYYKASQDRETLIELWPTAYEQIEIALRRLDERGIVQDEEKWWSFTDWHPDLNKQAPAQAALIYCLRRALWLAQALDKHGEAQFIQEQLNLVTQSTIEHLWDPEQGFFISGETKQVSWASQVWMALAGVFDTEENGRLMDRLFEEQPAVGMTTPYMYHHLIEALFESGRASKAVEQMRAYWGEMVKDGADCFWEVYNPADKQLSPYGSNLINSYCHAWSCTPTYFIRKYKL</sequence>
<dbReference type="PANTHER" id="PTHR34987">
    <property type="entry name" value="C, PUTATIVE (AFU_ORTHOLOGUE AFUA_3G02880)-RELATED"/>
    <property type="match status" value="1"/>
</dbReference>
<evidence type="ECO:0000259" key="2">
    <source>
        <dbReference type="Pfam" id="PF21104"/>
    </source>
</evidence>
<dbReference type="Gene3D" id="1.50.10.10">
    <property type="match status" value="1"/>
</dbReference>
<dbReference type="PANTHER" id="PTHR34987:SF4">
    <property type="entry name" value="ALPHA-L-RHAMNOSIDASE C-TERMINAL DOMAIN-CONTAINING PROTEIN"/>
    <property type="match status" value="1"/>
</dbReference>
<dbReference type="RefSeq" id="WP_235121090.1">
    <property type="nucleotide sequence ID" value="NZ_CP090978.1"/>
</dbReference>
<dbReference type="InterPro" id="IPR008928">
    <property type="entry name" value="6-hairpin_glycosidase_sf"/>
</dbReference>
<dbReference type="Proteomes" id="UP001649230">
    <property type="component" value="Chromosome"/>
</dbReference>
<dbReference type="Pfam" id="PF17389">
    <property type="entry name" value="Bac_rhamnosid6H"/>
    <property type="match status" value="1"/>
</dbReference>
<dbReference type="InterPro" id="IPR012341">
    <property type="entry name" value="6hp_glycosidase-like_sf"/>
</dbReference>
<proteinExistence type="predicted"/>
<feature type="domain" description="Alpha-L-rhamnosidase six-hairpin glycosidase" evidence="1">
    <location>
        <begin position="185"/>
        <end position="510"/>
    </location>
</feature>